<dbReference type="SUPFAM" id="SSF50978">
    <property type="entry name" value="WD40 repeat-like"/>
    <property type="match status" value="1"/>
</dbReference>
<dbReference type="InterPro" id="IPR036322">
    <property type="entry name" value="WD40_repeat_dom_sf"/>
</dbReference>
<dbReference type="InterPro" id="IPR051362">
    <property type="entry name" value="WD_repeat_creC_regulators"/>
</dbReference>
<dbReference type="SMART" id="SM00320">
    <property type="entry name" value="WD40"/>
    <property type="match status" value="2"/>
</dbReference>
<keyword evidence="2" id="KW-0677">Repeat</keyword>
<evidence type="ECO:0000313" key="4">
    <source>
        <dbReference type="EMBL" id="CAE0604491.1"/>
    </source>
</evidence>
<dbReference type="InterPro" id="IPR001680">
    <property type="entry name" value="WD40_rpt"/>
</dbReference>
<name>A0A7S3U8M2_9SPIT</name>
<dbReference type="InterPro" id="IPR015943">
    <property type="entry name" value="WD40/YVTN_repeat-like_dom_sf"/>
</dbReference>
<organism evidence="4">
    <name type="scientific">Strombidinopsis acuminata</name>
    <dbReference type="NCBI Taxonomy" id="141414"/>
    <lineage>
        <taxon>Eukaryota</taxon>
        <taxon>Sar</taxon>
        <taxon>Alveolata</taxon>
        <taxon>Ciliophora</taxon>
        <taxon>Intramacronucleata</taxon>
        <taxon>Spirotrichea</taxon>
        <taxon>Choreotrichia</taxon>
        <taxon>Choreotrichida</taxon>
        <taxon>Strombidinopsidae</taxon>
        <taxon>Strombidinopsis</taxon>
    </lineage>
</organism>
<dbReference type="EMBL" id="HBIQ01114393">
    <property type="protein sequence ID" value="CAE0604491.1"/>
    <property type="molecule type" value="Transcribed_RNA"/>
</dbReference>
<proteinExistence type="predicted"/>
<sequence>MGARIGAVPLSKCSSSQSSVAGPTGAAATQESAVSGASGGATNDLASGSTDQVSDNAKLVFRLRSYFGGLLCVAWSADSRCIVCGGEDDLISVVSTASGEIVARAQGHRSWVLNLAFQPTPMAKSSVSHDAASTSLMSPRVPPRSYAFASVGADGLIAFWEYTPPHGGSFYLPGDEGPSYKALGGQATSARVLGRPKSHSSLPITPSPSFRALPLLSPLVLKPVHHQPVSGLLYGRSVVLTACMGGHIKTFSKV</sequence>
<gene>
    <name evidence="4" type="ORF">SACU0126_LOCUS36258</name>
</gene>
<keyword evidence="1" id="KW-0853">WD repeat</keyword>
<evidence type="ECO:0000256" key="3">
    <source>
        <dbReference type="SAM" id="MobiDB-lite"/>
    </source>
</evidence>
<evidence type="ECO:0000256" key="1">
    <source>
        <dbReference type="ARBA" id="ARBA00022574"/>
    </source>
</evidence>
<dbReference type="PANTHER" id="PTHR14107">
    <property type="entry name" value="WD REPEAT PROTEIN"/>
    <property type="match status" value="1"/>
</dbReference>
<dbReference type="PANTHER" id="PTHR14107:SF16">
    <property type="entry name" value="AT02583P"/>
    <property type="match status" value="1"/>
</dbReference>
<feature type="region of interest" description="Disordered" evidence="3">
    <location>
        <begin position="1"/>
        <end position="51"/>
    </location>
</feature>
<dbReference type="AlphaFoldDB" id="A0A7S3U8M2"/>
<dbReference type="Gene3D" id="2.130.10.10">
    <property type="entry name" value="YVTN repeat-like/Quinoprotein amine dehydrogenase"/>
    <property type="match status" value="1"/>
</dbReference>
<protein>
    <submittedName>
        <fullName evidence="4">Uncharacterized protein</fullName>
    </submittedName>
</protein>
<evidence type="ECO:0000256" key="2">
    <source>
        <dbReference type="ARBA" id="ARBA00022737"/>
    </source>
</evidence>
<reference evidence="4" key="1">
    <citation type="submission" date="2021-01" db="EMBL/GenBank/DDBJ databases">
        <authorList>
            <person name="Corre E."/>
            <person name="Pelletier E."/>
            <person name="Niang G."/>
            <person name="Scheremetjew M."/>
            <person name="Finn R."/>
            <person name="Kale V."/>
            <person name="Holt S."/>
            <person name="Cochrane G."/>
            <person name="Meng A."/>
            <person name="Brown T."/>
            <person name="Cohen L."/>
        </authorList>
    </citation>
    <scope>NUCLEOTIDE SEQUENCE</scope>
    <source>
        <strain evidence="4">SPMC142</strain>
    </source>
</reference>
<accession>A0A7S3U8M2</accession>
<feature type="compositionally biased region" description="Polar residues" evidence="3">
    <location>
        <begin position="12"/>
        <end position="51"/>
    </location>
</feature>